<feature type="compositionally biased region" description="Polar residues" evidence="1">
    <location>
        <begin position="600"/>
        <end position="630"/>
    </location>
</feature>
<feature type="compositionally biased region" description="Low complexity" evidence="1">
    <location>
        <begin position="162"/>
        <end position="173"/>
    </location>
</feature>
<proteinExistence type="predicted"/>
<dbReference type="Proteomes" id="UP001151760">
    <property type="component" value="Unassembled WGS sequence"/>
</dbReference>
<reference evidence="2" key="2">
    <citation type="submission" date="2022-01" db="EMBL/GenBank/DDBJ databases">
        <authorList>
            <person name="Yamashiro T."/>
            <person name="Shiraishi A."/>
            <person name="Satake H."/>
            <person name="Nakayama K."/>
        </authorList>
    </citation>
    <scope>NUCLEOTIDE SEQUENCE</scope>
</reference>
<comment type="caution">
    <text evidence="2">The sequence shown here is derived from an EMBL/GenBank/DDBJ whole genome shotgun (WGS) entry which is preliminary data.</text>
</comment>
<evidence type="ECO:0000256" key="1">
    <source>
        <dbReference type="SAM" id="MobiDB-lite"/>
    </source>
</evidence>
<feature type="region of interest" description="Disordered" evidence="1">
    <location>
        <begin position="144"/>
        <end position="174"/>
    </location>
</feature>
<evidence type="ECO:0000313" key="3">
    <source>
        <dbReference type="Proteomes" id="UP001151760"/>
    </source>
</evidence>
<evidence type="ECO:0008006" key="4">
    <source>
        <dbReference type="Google" id="ProtNLM"/>
    </source>
</evidence>
<organism evidence="2 3">
    <name type="scientific">Tanacetum coccineum</name>
    <dbReference type="NCBI Taxonomy" id="301880"/>
    <lineage>
        <taxon>Eukaryota</taxon>
        <taxon>Viridiplantae</taxon>
        <taxon>Streptophyta</taxon>
        <taxon>Embryophyta</taxon>
        <taxon>Tracheophyta</taxon>
        <taxon>Spermatophyta</taxon>
        <taxon>Magnoliopsida</taxon>
        <taxon>eudicotyledons</taxon>
        <taxon>Gunneridae</taxon>
        <taxon>Pentapetalae</taxon>
        <taxon>asterids</taxon>
        <taxon>campanulids</taxon>
        <taxon>Asterales</taxon>
        <taxon>Asteraceae</taxon>
        <taxon>Asteroideae</taxon>
        <taxon>Anthemideae</taxon>
        <taxon>Anthemidinae</taxon>
        <taxon>Tanacetum</taxon>
    </lineage>
</organism>
<feature type="region of interest" description="Disordered" evidence="1">
    <location>
        <begin position="599"/>
        <end position="633"/>
    </location>
</feature>
<reference evidence="2" key="1">
    <citation type="journal article" date="2022" name="Int. J. Mol. Sci.">
        <title>Draft Genome of Tanacetum Coccineum: Genomic Comparison of Closely Related Tanacetum-Family Plants.</title>
        <authorList>
            <person name="Yamashiro T."/>
            <person name="Shiraishi A."/>
            <person name="Nakayama K."/>
            <person name="Satake H."/>
        </authorList>
    </citation>
    <scope>NUCLEOTIDE SEQUENCE</scope>
</reference>
<feature type="region of interest" description="Disordered" evidence="1">
    <location>
        <begin position="653"/>
        <end position="682"/>
    </location>
</feature>
<accession>A0ABQ4XV40</accession>
<protein>
    <recommendedName>
        <fullName evidence="4">Zinc finger PMZ-type domain-containing protein</fullName>
    </recommendedName>
</protein>
<evidence type="ECO:0000313" key="2">
    <source>
        <dbReference type="EMBL" id="GJS68768.1"/>
    </source>
</evidence>
<sequence length="682" mass="77468">MAPSGSSDLLFDVHNNGVFFFLPLRLSECDLEIGLKLIENDSDLFAMYDYARMYGILDMYVAHIPQKLEDFYCQNLCLDGSGDEVIYRRRFHEIRKKDVGREEPRVVDKGKAKMLDDELVVKRRKATVKNNGIVIEENKNPTFINDTSSDSDSEPIFNNNVYSGSDSESSYSDKSVDYLSEGEDELIELRKRKNEAMRAPKQLNMKTPSDDVDHIGCSRPKSVFDIHHVGERFVDAEQLKECMTYYALANGFSLWFYRNSKDKVIAKCGLRPETVKDPSVGKQRKFYRYPSKGKHFGSKIRLNPHIKLHEIADLVMEKYKCIVSPTQCRNAKKWALNEGETTTEEHYQLIRSYGKALLESNVGSTVKLGVTVNPDEKTYFDRFYVCLNGLKQGWKLGCRRVIALDGLVNVENKDNWSWFLELLGDDIDLPTGNGLTLMDKPFITMLEAMRVIVLERMNTMRNLLETWSEDICPNIQKRLELAKDQQRMWQLLGLPCPHAIAVLFKLNKRLEDYVPACFRKVMYTYHQYLSPVSGRPPKTKTGTLIDEDEPIVKPYVTGQADLPDVNAQAELPNMNAGNFVKKVRVGKFGRLGRWFGLNDGGSTSEANENSGDMPQVTTHQSQNAQRSQHVQADAPVVQPLQAEAEAQAQVRGNFRGGFVGPRQKSERIVKLKLGKSHSGVGS</sequence>
<name>A0ABQ4XV40_9ASTR</name>
<feature type="compositionally biased region" description="Polar residues" evidence="1">
    <location>
        <begin position="144"/>
        <end position="161"/>
    </location>
</feature>
<gene>
    <name evidence="2" type="ORF">Tco_0683333</name>
</gene>
<dbReference type="PANTHER" id="PTHR31973:SF189">
    <property type="entry name" value="TRANSPOSASE, MUDR, PLANT, MULE TRANSPOSASE DOMAIN PROTEIN-RELATED"/>
    <property type="match status" value="1"/>
</dbReference>
<keyword evidence="3" id="KW-1185">Reference proteome</keyword>
<dbReference type="PANTHER" id="PTHR31973">
    <property type="entry name" value="POLYPROTEIN, PUTATIVE-RELATED"/>
    <property type="match status" value="1"/>
</dbReference>
<dbReference type="EMBL" id="BQNB010009814">
    <property type="protein sequence ID" value="GJS68768.1"/>
    <property type="molecule type" value="Genomic_DNA"/>
</dbReference>